<dbReference type="GO" id="GO:0005324">
    <property type="term" value="F:long-chain fatty acid transmembrane transporter activity"/>
    <property type="evidence" value="ECO:0007669"/>
    <property type="project" value="TreeGrafter"/>
</dbReference>
<keyword evidence="2" id="KW-0436">Ligase</keyword>
<dbReference type="EMBL" id="JBGBPQ010000005">
    <property type="protein sequence ID" value="KAL1524644.1"/>
    <property type="molecule type" value="Genomic_DNA"/>
</dbReference>
<evidence type="ECO:0000256" key="5">
    <source>
        <dbReference type="SAM" id="Phobius"/>
    </source>
</evidence>
<organism evidence="7 8">
    <name type="scientific">Prymnesium parvum</name>
    <name type="common">Toxic golden alga</name>
    <dbReference type="NCBI Taxonomy" id="97485"/>
    <lineage>
        <taxon>Eukaryota</taxon>
        <taxon>Haptista</taxon>
        <taxon>Haptophyta</taxon>
        <taxon>Prymnesiophyceae</taxon>
        <taxon>Prymnesiales</taxon>
        <taxon>Prymnesiaceae</taxon>
        <taxon>Prymnesium</taxon>
    </lineage>
</organism>
<proteinExistence type="inferred from homology"/>
<evidence type="ECO:0000313" key="7">
    <source>
        <dbReference type="EMBL" id="KAL1524644.1"/>
    </source>
</evidence>
<dbReference type="Proteomes" id="UP001515480">
    <property type="component" value="Unassembled WGS sequence"/>
</dbReference>
<feature type="domain" description="AMP-dependent synthetase/ligase" evidence="6">
    <location>
        <begin position="111"/>
        <end position="472"/>
    </location>
</feature>
<evidence type="ECO:0000256" key="3">
    <source>
        <dbReference type="ARBA" id="ARBA00022741"/>
    </source>
</evidence>
<keyword evidence="5" id="KW-0472">Membrane</keyword>
<keyword evidence="4" id="KW-0067">ATP-binding</keyword>
<dbReference type="PANTHER" id="PTHR43107:SF15">
    <property type="entry name" value="FATTY ACID TRANSPORT PROTEIN 3, ISOFORM A"/>
    <property type="match status" value="1"/>
</dbReference>
<dbReference type="GO" id="GO:0044539">
    <property type="term" value="P:long-chain fatty acid import into cell"/>
    <property type="evidence" value="ECO:0007669"/>
    <property type="project" value="TreeGrafter"/>
</dbReference>
<gene>
    <name evidence="7" type="ORF">AB1Y20_019531</name>
</gene>
<evidence type="ECO:0000259" key="6">
    <source>
        <dbReference type="Pfam" id="PF00501"/>
    </source>
</evidence>
<evidence type="ECO:0000256" key="2">
    <source>
        <dbReference type="ARBA" id="ARBA00022598"/>
    </source>
</evidence>
<dbReference type="Pfam" id="PF00501">
    <property type="entry name" value="AMP-binding"/>
    <property type="match status" value="1"/>
</dbReference>
<dbReference type="GO" id="GO:0005886">
    <property type="term" value="C:plasma membrane"/>
    <property type="evidence" value="ECO:0007669"/>
    <property type="project" value="TreeGrafter"/>
</dbReference>
<evidence type="ECO:0000256" key="4">
    <source>
        <dbReference type="ARBA" id="ARBA00022840"/>
    </source>
</evidence>
<dbReference type="SUPFAM" id="SSF56801">
    <property type="entry name" value="Acetyl-CoA synthetase-like"/>
    <property type="match status" value="1"/>
</dbReference>
<dbReference type="GO" id="GO:0004467">
    <property type="term" value="F:long-chain fatty acid-CoA ligase activity"/>
    <property type="evidence" value="ECO:0007669"/>
    <property type="project" value="TreeGrafter"/>
</dbReference>
<keyword evidence="5" id="KW-0812">Transmembrane</keyword>
<protein>
    <recommendedName>
        <fullName evidence="6">AMP-dependent synthetase/ligase domain-containing protein</fullName>
    </recommendedName>
</protein>
<evidence type="ECO:0000313" key="8">
    <source>
        <dbReference type="Proteomes" id="UP001515480"/>
    </source>
</evidence>
<evidence type="ECO:0000256" key="1">
    <source>
        <dbReference type="ARBA" id="ARBA00006432"/>
    </source>
</evidence>
<dbReference type="PANTHER" id="PTHR43107">
    <property type="entry name" value="LONG-CHAIN FATTY ACID TRANSPORT PROTEIN"/>
    <property type="match status" value="1"/>
</dbReference>
<dbReference type="GO" id="GO:0005524">
    <property type="term" value="F:ATP binding"/>
    <property type="evidence" value="ECO:0007669"/>
    <property type="project" value="UniProtKB-KW"/>
</dbReference>
<feature type="transmembrane region" description="Helical" evidence="5">
    <location>
        <begin position="37"/>
        <end position="68"/>
    </location>
</feature>
<keyword evidence="3" id="KW-0547">Nucleotide-binding</keyword>
<sequence>MAPPPPDEDAAAAARAMDEPLSVLAPPPPLYRRAARLLLLLLLLPLLPLLFPLLLLASATALLAMALFRPALLRGLPRDVRFVGRLVAATRQLNRRLTRTSGAFTLADYWEETVSAHAHRLAIVFGEATYTYEEVDRASDRIAHWGFQRGLRPADGVALLCHNRPEYIFAWLAMAKLGISTALINPSLRGASLEHAVRQCDARLLLFDAASTPAVASALHALKGCDLICLDAAAHEVGAPMLSPPDAPPPPLAPLRSGCRSTDAALHIFTSGTTGLPKAAKVNHIRFFSAIVLPYMLQMTPEDRLYCCLPLCHTAAVGAVSMCWWLGAPLILAPKFSASTFWRDCHTHRVTIIQYVGELCRYLLHSPPSPYDRDHAVRMAFGNGLRPDVWPKFKARFNLELIAELYASTEGNANLVNTEGKEGAVGFISPLLAPLYPVKLVRVVHTDDGEQQLLRAPNGRCVPCRPGEAGELLGLVNQRDASRNFAGYTDRAATARKLAHGVVKRADCWFRSGDLLRTDEEGYVYFVDRMGDTFRYKGENVSTAEVGAVIGQVCGDSVQHALVYGVQLPGVDGRVGMAALSLRAEGPPVDFSAMFERLEAELPAYAAPRFLRLLSPTDEIEMTITFKPRKEALVASGVSAGAAGAVYIRDADARTYVPLTPEVQEEIAAGTRNLG</sequence>
<keyword evidence="8" id="KW-1185">Reference proteome</keyword>
<dbReference type="InterPro" id="IPR042099">
    <property type="entry name" value="ANL_N_sf"/>
</dbReference>
<reference evidence="7 8" key="1">
    <citation type="journal article" date="2024" name="Science">
        <title>Giant polyketide synthase enzymes in the biosynthesis of giant marine polyether toxins.</title>
        <authorList>
            <person name="Fallon T.R."/>
            <person name="Shende V.V."/>
            <person name="Wierzbicki I.H."/>
            <person name="Pendleton A.L."/>
            <person name="Watervoot N.F."/>
            <person name="Auber R.P."/>
            <person name="Gonzalez D.J."/>
            <person name="Wisecaver J.H."/>
            <person name="Moore B.S."/>
        </authorList>
    </citation>
    <scope>NUCLEOTIDE SEQUENCE [LARGE SCALE GENOMIC DNA]</scope>
    <source>
        <strain evidence="7 8">12B1</strain>
    </source>
</reference>
<keyword evidence="5" id="KW-1133">Transmembrane helix</keyword>
<comment type="similarity">
    <text evidence="1">Belongs to the ATP-dependent AMP-binding enzyme family.</text>
</comment>
<dbReference type="Gene3D" id="3.40.50.12780">
    <property type="entry name" value="N-terminal domain of ligase-like"/>
    <property type="match status" value="1"/>
</dbReference>
<dbReference type="Gene3D" id="3.30.300.30">
    <property type="match status" value="1"/>
</dbReference>
<comment type="caution">
    <text evidence="7">The sequence shown here is derived from an EMBL/GenBank/DDBJ whole genome shotgun (WGS) entry which is preliminary data.</text>
</comment>
<dbReference type="InterPro" id="IPR000873">
    <property type="entry name" value="AMP-dep_synth/lig_dom"/>
</dbReference>
<dbReference type="InterPro" id="IPR045851">
    <property type="entry name" value="AMP-bd_C_sf"/>
</dbReference>
<name>A0AB34JSP0_PRYPA</name>
<dbReference type="AlphaFoldDB" id="A0AB34JSP0"/>
<accession>A0AB34JSP0</accession>